<keyword evidence="3" id="KW-1185">Reference proteome</keyword>
<feature type="region of interest" description="Disordered" evidence="1">
    <location>
        <begin position="1"/>
        <end position="25"/>
    </location>
</feature>
<evidence type="ECO:0000313" key="3">
    <source>
        <dbReference type="Proteomes" id="UP001279734"/>
    </source>
</evidence>
<accession>A0AAD3SLJ9</accession>
<evidence type="ECO:0000256" key="1">
    <source>
        <dbReference type="SAM" id="MobiDB-lite"/>
    </source>
</evidence>
<dbReference type="AlphaFoldDB" id="A0AAD3SLJ9"/>
<evidence type="ECO:0000313" key="2">
    <source>
        <dbReference type="EMBL" id="GMH12984.1"/>
    </source>
</evidence>
<dbReference type="Proteomes" id="UP001279734">
    <property type="component" value="Unassembled WGS sequence"/>
</dbReference>
<gene>
    <name evidence="2" type="ORF">Nepgr_014825</name>
</gene>
<name>A0AAD3SLJ9_NEPGR</name>
<proteinExistence type="predicted"/>
<feature type="compositionally biased region" description="Polar residues" evidence="1">
    <location>
        <begin position="1"/>
        <end position="13"/>
    </location>
</feature>
<organism evidence="2 3">
    <name type="scientific">Nepenthes gracilis</name>
    <name type="common">Slender pitcher plant</name>
    <dbReference type="NCBI Taxonomy" id="150966"/>
    <lineage>
        <taxon>Eukaryota</taxon>
        <taxon>Viridiplantae</taxon>
        <taxon>Streptophyta</taxon>
        <taxon>Embryophyta</taxon>
        <taxon>Tracheophyta</taxon>
        <taxon>Spermatophyta</taxon>
        <taxon>Magnoliopsida</taxon>
        <taxon>eudicotyledons</taxon>
        <taxon>Gunneridae</taxon>
        <taxon>Pentapetalae</taxon>
        <taxon>Caryophyllales</taxon>
        <taxon>Nepenthaceae</taxon>
        <taxon>Nepenthes</taxon>
    </lineage>
</organism>
<sequence>MNYQTRSRTQFSPTGEDETLTRVQKPTSALRFSKPETTKHLPGDCDSISEKKNTAINHWLIQNQMQTASMAQHSATIPSTSTSIMLVARTLQSEPSSNSKPRNQPVGSSAPKQKKRIQAPLPLRQLTPYFTSRETIGDLERLQAQHHEKASCPRTTNSTRL</sequence>
<reference evidence="2" key="1">
    <citation type="submission" date="2023-05" db="EMBL/GenBank/DDBJ databases">
        <title>Nepenthes gracilis genome sequencing.</title>
        <authorList>
            <person name="Fukushima K."/>
        </authorList>
    </citation>
    <scope>NUCLEOTIDE SEQUENCE</scope>
    <source>
        <strain evidence="2">SING2019-196</strain>
    </source>
</reference>
<feature type="compositionally biased region" description="Polar residues" evidence="1">
    <location>
        <begin position="90"/>
        <end position="111"/>
    </location>
</feature>
<feature type="region of interest" description="Disordered" evidence="1">
    <location>
        <begin position="90"/>
        <end position="122"/>
    </location>
</feature>
<dbReference type="EMBL" id="BSYO01000012">
    <property type="protein sequence ID" value="GMH12984.1"/>
    <property type="molecule type" value="Genomic_DNA"/>
</dbReference>
<protein>
    <submittedName>
        <fullName evidence="2">Uncharacterized protein</fullName>
    </submittedName>
</protein>
<comment type="caution">
    <text evidence="2">The sequence shown here is derived from an EMBL/GenBank/DDBJ whole genome shotgun (WGS) entry which is preliminary data.</text>
</comment>